<evidence type="ECO:0000256" key="5">
    <source>
        <dbReference type="SAM" id="MobiDB-lite"/>
    </source>
</evidence>
<dbReference type="InterPro" id="IPR050598">
    <property type="entry name" value="AminoAcid_Transporter"/>
</dbReference>
<keyword evidence="2 6" id="KW-0812">Transmembrane</keyword>
<evidence type="ECO:0000313" key="7">
    <source>
        <dbReference type="EnsemblMetazoa" id="Aqu2.1.29323_001"/>
    </source>
</evidence>
<dbReference type="InterPro" id="IPR002293">
    <property type="entry name" value="AA/rel_permease1"/>
</dbReference>
<dbReference type="PANTHER" id="PTHR11785">
    <property type="entry name" value="AMINO ACID TRANSPORTER"/>
    <property type="match status" value="1"/>
</dbReference>
<dbReference type="Gene3D" id="1.20.1740.10">
    <property type="entry name" value="Amino acid/polyamine transporter I"/>
    <property type="match status" value="1"/>
</dbReference>
<reference evidence="8" key="1">
    <citation type="journal article" date="2010" name="Nature">
        <title>The Amphimedon queenslandica genome and the evolution of animal complexity.</title>
        <authorList>
            <person name="Srivastava M."/>
            <person name="Simakov O."/>
            <person name="Chapman J."/>
            <person name="Fahey B."/>
            <person name="Gauthier M.E."/>
            <person name="Mitros T."/>
            <person name="Richards G.S."/>
            <person name="Conaco C."/>
            <person name="Dacre M."/>
            <person name="Hellsten U."/>
            <person name="Larroux C."/>
            <person name="Putnam N.H."/>
            <person name="Stanke M."/>
            <person name="Adamska M."/>
            <person name="Darling A."/>
            <person name="Degnan S.M."/>
            <person name="Oakley T.H."/>
            <person name="Plachetzki D.C."/>
            <person name="Zhai Y."/>
            <person name="Adamski M."/>
            <person name="Calcino A."/>
            <person name="Cummins S.F."/>
            <person name="Goodstein D.M."/>
            <person name="Harris C."/>
            <person name="Jackson D.J."/>
            <person name="Leys S.P."/>
            <person name="Shu S."/>
            <person name="Woodcroft B.J."/>
            <person name="Vervoort M."/>
            <person name="Kosik K.S."/>
            <person name="Manning G."/>
            <person name="Degnan B.M."/>
            <person name="Rokhsar D.S."/>
        </authorList>
    </citation>
    <scope>NUCLEOTIDE SEQUENCE [LARGE SCALE GENOMIC DNA]</scope>
</reference>
<evidence type="ECO:0000256" key="2">
    <source>
        <dbReference type="ARBA" id="ARBA00022692"/>
    </source>
</evidence>
<dbReference type="Pfam" id="PF13520">
    <property type="entry name" value="AA_permease_2"/>
    <property type="match status" value="1"/>
</dbReference>
<keyword evidence="8" id="KW-1185">Reference proteome</keyword>
<dbReference type="EnsemblMetazoa" id="Aqu2.1.29323_001">
    <property type="protein sequence ID" value="Aqu2.1.29323_001"/>
    <property type="gene ID" value="Aqu2.1.29323"/>
</dbReference>
<evidence type="ECO:0000256" key="1">
    <source>
        <dbReference type="ARBA" id="ARBA00004141"/>
    </source>
</evidence>
<accession>A0A1X7UNI4</accession>
<proteinExistence type="predicted"/>
<dbReference type="AlphaFoldDB" id="A0A1X7UNI4"/>
<feature type="transmembrane region" description="Helical" evidence="6">
    <location>
        <begin position="421"/>
        <end position="438"/>
    </location>
</feature>
<feature type="transmembrane region" description="Helical" evidence="6">
    <location>
        <begin position="220"/>
        <end position="238"/>
    </location>
</feature>
<dbReference type="FunCoup" id="A0A1X7UNI4">
    <property type="interactions" value="328"/>
</dbReference>
<comment type="subcellular location">
    <subcellularLocation>
        <location evidence="1">Membrane</location>
        <topology evidence="1">Multi-pass membrane protein</topology>
    </subcellularLocation>
</comment>
<dbReference type="GO" id="GO:0015179">
    <property type="term" value="F:L-amino acid transmembrane transporter activity"/>
    <property type="evidence" value="ECO:0007669"/>
    <property type="project" value="TreeGrafter"/>
</dbReference>
<evidence type="ECO:0000313" key="8">
    <source>
        <dbReference type="Proteomes" id="UP000007879"/>
    </source>
</evidence>
<keyword evidence="4 6" id="KW-0472">Membrane</keyword>
<feature type="region of interest" description="Disordered" evidence="5">
    <location>
        <begin position="23"/>
        <end position="48"/>
    </location>
</feature>
<feature type="transmembrane region" description="Helical" evidence="6">
    <location>
        <begin position="291"/>
        <end position="315"/>
    </location>
</feature>
<dbReference type="OrthoDB" id="5982228at2759"/>
<feature type="transmembrane region" description="Helical" evidence="6">
    <location>
        <begin position="56"/>
        <end position="76"/>
    </location>
</feature>
<feature type="transmembrane region" description="Helical" evidence="6">
    <location>
        <begin position="477"/>
        <end position="498"/>
    </location>
</feature>
<feature type="transmembrane region" description="Helical" evidence="6">
    <location>
        <begin position="187"/>
        <end position="208"/>
    </location>
</feature>
<feature type="transmembrane region" description="Helical" evidence="6">
    <location>
        <begin position="258"/>
        <end position="279"/>
    </location>
</feature>
<protein>
    <recommendedName>
        <fullName evidence="9">Cationic amino acid transporter C-terminal domain-containing protein</fullName>
    </recommendedName>
</protein>
<dbReference type="STRING" id="400682.A0A1X7UNI4"/>
<dbReference type="SMR" id="A0A1X7UNI4"/>
<dbReference type="OMA" id="SESVILM"/>
<evidence type="ECO:0000256" key="4">
    <source>
        <dbReference type="ARBA" id="ARBA00023136"/>
    </source>
</evidence>
<feature type="transmembrane region" description="Helical" evidence="6">
    <location>
        <begin position="340"/>
        <end position="363"/>
    </location>
</feature>
<dbReference type="EnsemblMetazoa" id="XM_011406165.2">
    <property type="protein sequence ID" value="XP_011404467.1"/>
    <property type="gene ID" value="LOC100634276"/>
</dbReference>
<dbReference type="GO" id="GO:0016020">
    <property type="term" value="C:membrane"/>
    <property type="evidence" value="ECO:0007669"/>
    <property type="project" value="UniProtKB-SubCell"/>
</dbReference>
<feature type="transmembrane region" description="Helical" evidence="6">
    <location>
        <begin position="450"/>
        <end position="471"/>
    </location>
</feature>
<feature type="transmembrane region" description="Helical" evidence="6">
    <location>
        <begin position="392"/>
        <end position="415"/>
    </location>
</feature>
<organism evidence="7">
    <name type="scientific">Amphimedon queenslandica</name>
    <name type="common">Sponge</name>
    <dbReference type="NCBI Taxonomy" id="400682"/>
    <lineage>
        <taxon>Eukaryota</taxon>
        <taxon>Metazoa</taxon>
        <taxon>Porifera</taxon>
        <taxon>Demospongiae</taxon>
        <taxon>Heteroscleromorpha</taxon>
        <taxon>Haplosclerida</taxon>
        <taxon>Niphatidae</taxon>
        <taxon>Amphimedon</taxon>
    </lineage>
</organism>
<evidence type="ECO:0000256" key="6">
    <source>
        <dbReference type="SAM" id="Phobius"/>
    </source>
</evidence>
<gene>
    <name evidence="7" type="primary">100634276</name>
</gene>
<feature type="compositionally biased region" description="Basic and acidic residues" evidence="5">
    <location>
        <begin position="24"/>
        <end position="43"/>
    </location>
</feature>
<feature type="transmembrane region" description="Helical" evidence="6">
    <location>
        <begin position="142"/>
        <end position="175"/>
    </location>
</feature>
<dbReference type="PIRSF" id="PIRSF006060">
    <property type="entry name" value="AA_transporter"/>
    <property type="match status" value="1"/>
</dbReference>
<dbReference type="InParanoid" id="A0A1X7UNI4"/>
<evidence type="ECO:0008006" key="9">
    <source>
        <dbReference type="Google" id="ProtNLM"/>
    </source>
</evidence>
<name>A0A1X7UNI4_AMPQE</name>
<dbReference type="PANTHER" id="PTHR11785:SF512">
    <property type="entry name" value="SOBREMESA, ISOFORM B"/>
    <property type="match status" value="1"/>
</dbReference>
<dbReference type="Proteomes" id="UP000007879">
    <property type="component" value="Unassembled WGS sequence"/>
</dbReference>
<evidence type="ECO:0000256" key="3">
    <source>
        <dbReference type="ARBA" id="ARBA00022989"/>
    </source>
</evidence>
<sequence length="553" mass="60547">MSASETEAVSSLSDSESVILMNRRVIDDKKETEEVKESPEESKSASTPSFGLRKELTLFSTVTFVIGKIIGSGIFITPSRVLRYSGSFGLTLILWSLGGLFAICGGLCYVELGNMIRNSGAEYAYLKESYSFKKKRKSSIVFGNLLGFLFSWSYSFFIRPSATAVIMLAFGRYFAQAMAGGDTPPDVAVKLCSIAAFIFISLVNAYSLRATAMLINITSVAKVLALIFITGLGVWQLIKGDHSHNLTSSFEDTSPCVGEIVLAFYSVLFSYEGWNGIGYTVEENKNVKRNLLLGIFLGVPCVTGCYVLVNIAYFAGLSKNQVLSSPATALTLAQSTIGDAGLVLIPLMVAVSTIGAATGAVYAGSRVMYTTARDGNLIETLSLLHNKFQTPVMALIVQGLLTCLLIVIGSIGHLIDGLTTLMWVFYGLVFVGLLVMRFTRRQETRPFKVWFPVPVMMIFIAVFLIFVPIILVPNERLYFLLSLMLFFAGIPVYLLLVWDRLRPKVFSKITDKLNKVFMFLLDSSLPATAPTTSTEIITYTAKTDGNVDTNNDN</sequence>
<dbReference type="KEGG" id="aqu:100634276"/>
<reference evidence="7" key="2">
    <citation type="submission" date="2017-05" db="UniProtKB">
        <authorList>
            <consortium name="EnsemblMetazoa"/>
        </authorList>
    </citation>
    <scope>IDENTIFICATION</scope>
</reference>
<dbReference type="eggNOG" id="KOG1287">
    <property type="taxonomic scope" value="Eukaryota"/>
</dbReference>
<feature type="transmembrane region" description="Helical" evidence="6">
    <location>
        <begin position="88"/>
        <end position="110"/>
    </location>
</feature>
<keyword evidence="3 6" id="KW-1133">Transmembrane helix</keyword>